<feature type="domain" description="SIS" evidence="3">
    <location>
        <begin position="52"/>
        <end position="215"/>
    </location>
</feature>
<evidence type="ECO:0000313" key="5">
    <source>
        <dbReference type="Proteomes" id="UP000321306"/>
    </source>
</evidence>
<dbReference type="SUPFAM" id="SSF53697">
    <property type="entry name" value="SIS domain"/>
    <property type="match status" value="1"/>
</dbReference>
<dbReference type="InterPro" id="IPR001347">
    <property type="entry name" value="SIS_dom"/>
</dbReference>
<gene>
    <name evidence="4" type="primary">murQ</name>
    <name evidence="4" type="ORF">DC3_36770</name>
</gene>
<dbReference type="InterPro" id="IPR040190">
    <property type="entry name" value="MURQ/GCKR"/>
</dbReference>
<dbReference type="InterPro" id="IPR005488">
    <property type="entry name" value="Etherase_MurQ"/>
</dbReference>
<dbReference type="Gene3D" id="1.10.8.1080">
    <property type="match status" value="1"/>
</dbReference>
<dbReference type="OrthoDB" id="9813395at2"/>
<dbReference type="Proteomes" id="UP000321306">
    <property type="component" value="Unassembled WGS sequence"/>
</dbReference>
<dbReference type="Pfam" id="PF20741">
    <property type="entry name" value="GKRP-like_C"/>
    <property type="match status" value="1"/>
</dbReference>
<accession>A0A511N5B3</accession>
<dbReference type="GO" id="GO:0097367">
    <property type="term" value="F:carbohydrate derivative binding"/>
    <property type="evidence" value="ECO:0007669"/>
    <property type="project" value="InterPro"/>
</dbReference>
<dbReference type="NCBIfam" id="NF003915">
    <property type="entry name" value="PRK05441.1"/>
    <property type="match status" value="1"/>
</dbReference>
<protein>
    <submittedName>
        <fullName evidence="4">N-acetylmuramic acid 6-phosphate etherase</fullName>
    </submittedName>
</protein>
<evidence type="ECO:0000259" key="3">
    <source>
        <dbReference type="PROSITE" id="PS51464"/>
    </source>
</evidence>
<dbReference type="CDD" id="cd05007">
    <property type="entry name" value="SIS_Etherase"/>
    <property type="match status" value="1"/>
</dbReference>
<evidence type="ECO:0000256" key="1">
    <source>
        <dbReference type="ARBA" id="ARBA00023239"/>
    </source>
</evidence>
<name>A0A511N5B3_DEIC1</name>
<dbReference type="GO" id="GO:0046348">
    <property type="term" value="P:amino sugar catabolic process"/>
    <property type="evidence" value="ECO:0007669"/>
    <property type="project" value="InterPro"/>
</dbReference>
<evidence type="ECO:0000256" key="2">
    <source>
        <dbReference type="ARBA" id="ARBA00023277"/>
    </source>
</evidence>
<organism evidence="4 5">
    <name type="scientific">Deinococcus cellulosilyticus (strain DSM 18568 / NBRC 106333 / KACC 11606 / 5516J-15)</name>
    <dbReference type="NCBI Taxonomy" id="1223518"/>
    <lineage>
        <taxon>Bacteria</taxon>
        <taxon>Thermotogati</taxon>
        <taxon>Deinococcota</taxon>
        <taxon>Deinococci</taxon>
        <taxon>Deinococcales</taxon>
        <taxon>Deinococcaceae</taxon>
        <taxon>Deinococcus</taxon>
    </lineage>
</organism>
<dbReference type="EMBL" id="BJXB01000017">
    <property type="protein sequence ID" value="GEM48042.1"/>
    <property type="molecule type" value="Genomic_DNA"/>
</dbReference>
<dbReference type="GO" id="GO:0016835">
    <property type="term" value="F:carbon-oxygen lyase activity"/>
    <property type="evidence" value="ECO:0007669"/>
    <property type="project" value="InterPro"/>
</dbReference>
<dbReference type="PROSITE" id="PS51464">
    <property type="entry name" value="SIS"/>
    <property type="match status" value="1"/>
</dbReference>
<dbReference type="GO" id="GO:0016803">
    <property type="term" value="F:ether hydrolase activity"/>
    <property type="evidence" value="ECO:0007669"/>
    <property type="project" value="TreeGrafter"/>
</dbReference>
<dbReference type="Pfam" id="PF22645">
    <property type="entry name" value="GKRP_SIS_N"/>
    <property type="match status" value="1"/>
</dbReference>
<reference evidence="4 5" key="1">
    <citation type="submission" date="2019-07" db="EMBL/GenBank/DDBJ databases">
        <title>Whole genome shotgun sequence of Deinococcus cellulosilyticus NBRC 106333.</title>
        <authorList>
            <person name="Hosoyama A."/>
            <person name="Uohara A."/>
            <person name="Ohji S."/>
            <person name="Ichikawa N."/>
        </authorList>
    </citation>
    <scope>NUCLEOTIDE SEQUENCE [LARGE SCALE GENOMIC DNA]</scope>
    <source>
        <strain evidence="4 5">NBRC 106333</strain>
    </source>
</reference>
<keyword evidence="5" id="KW-1185">Reference proteome</keyword>
<evidence type="ECO:0000313" key="4">
    <source>
        <dbReference type="EMBL" id="GEM48042.1"/>
    </source>
</evidence>
<dbReference type="InterPro" id="IPR046348">
    <property type="entry name" value="SIS_dom_sf"/>
</dbReference>
<proteinExistence type="predicted"/>
<dbReference type="PANTHER" id="PTHR10088">
    <property type="entry name" value="GLUCOKINASE REGULATORY PROTEIN"/>
    <property type="match status" value="1"/>
</dbReference>
<dbReference type="RefSeq" id="WP_146886785.1">
    <property type="nucleotide sequence ID" value="NZ_BJXB01000017.1"/>
</dbReference>
<sequence length="293" mass="31253">MTTSTEAIQSESRILNPQDTVEAVLILSRDQAEAAIAVQNAAQSIATAAENAAYHLKQGGRLIYAGAGTSGRLAALDAAELPPTFSWPLNRSISLLAGGTAAEWTAQEAAEDDAGAGFNEADVLNPTRHDVFILVTASGRTPYTLGVLKRAQLAGALTIGIANNAGSPLLEQSDCPILLETGPEVINGSTRLKAGTAQKITLNTLSCAIMLRLGKIYNNLMVDMKATNQKLYNRAIQMVLACVDATPEQAREALEHCDWQVKTACVMIKRGLGVDESRLLLDQHDWNLNDLCL</sequence>
<keyword evidence="2" id="KW-0119">Carbohydrate metabolism</keyword>
<dbReference type="Gene3D" id="3.40.50.10490">
    <property type="entry name" value="Glucose-6-phosphate isomerase like protein, domain 1"/>
    <property type="match status" value="1"/>
</dbReference>
<comment type="caution">
    <text evidence="4">The sequence shown here is derived from an EMBL/GenBank/DDBJ whole genome shotgun (WGS) entry which is preliminary data.</text>
</comment>
<dbReference type="AlphaFoldDB" id="A0A511N5B3"/>
<dbReference type="NCBIfam" id="NF009222">
    <property type="entry name" value="PRK12570.1"/>
    <property type="match status" value="1"/>
</dbReference>
<dbReference type="GO" id="GO:0009254">
    <property type="term" value="P:peptidoglycan turnover"/>
    <property type="evidence" value="ECO:0007669"/>
    <property type="project" value="TreeGrafter"/>
</dbReference>
<dbReference type="PANTHER" id="PTHR10088:SF4">
    <property type="entry name" value="GLUCOKINASE REGULATORY PROTEIN"/>
    <property type="match status" value="1"/>
</dbReference>
<keyword evidence="1" id="KW-0456">Lyase</keyword>